<evidence type="ECO:0000313" key="2">
    <source>
        <dbReference type="EMBL" id="ORV00630.1"/>
    </source>
</evidence>
<name>A0A1X1R6Y0_MYCBE</name>
<gene>
    <name evidence="2" type="ORF">AWB93_08875</name>
</gene>
<dbReference type="InterPro" id="IPR038332">
    <property type="entry name" value="PPE_sf"/>
</dbReference>
<dbReference type="RefSeq" id="WP_085180388.1">
    <property type="nucleotide sequence ID" value="NZ_LQOK01000024.1"/>
</dbReference>
<dbReference type="InterPro" id="IPR000084">
    <property type="entry name" value="PE-PGRS_N"/>
</dbReference>
<dbReference type="EMBL" id="LQOK01000024">
    <property type="protein sequence ID" value="ORV00630.1"/>
    <property type="molecule type" value="Genomic_DNA"/>
</dbReference>
<accession>A0A1X1R6Y0</accession>
<organism evidence="2 3">
    <name type="scientific">Mycobacterium bohemicum</name>
    <dbReference type="NCBI Taxonomy" id="56425"/>
    <lineage>
        <taxon>Bacteria</taxon>
        <taxon>Bacillati</taxon>
        <taxon>Actinomycetota</taxon>
        <taxon>Actinomycetes</taxon>
        <taxon>Mycobacteriales</taxon>
        <taxon>Mycobacteriaceae</taxon>
        <taxon>Mycobacterium</taxon>
    </lineage>
</organism>
<reference evidence="2 3" key="1">
    <citation type="submission" date="2016-01" db="EMBL/GenBank/DDBJ databases">
        <title>The new phylogeny of the genus Mycobacterium.</title>
        <authorList>
            <person name="Tarcisio F."/>
            <person name="Conor M."/>
            <person name="Antonella G."/>
            <person name="Elisabetta G."/>
            <person name="Giulia F.S."/>
            <person name="Sara T."/>
            <person name="Anna F."/>
            <person name="Clotilde B."/>
            <person name="Roberto B."/>
            <person name="Veronica D.S."/>
            <person name="Fabio R."/>
            <person name="Monica P."/>
            <person name="Olivier J."/>
            <person name="Enrico T."/>
            <person name="Nicola S."/>
        </authorList>
    </citation>
    <scope>NUCLEOTIDE SEQUENCE [LARGE SCALE GENOMIC DNA]</scope>
    <source>
        <strain evidence="2 3">DSM 44277</strain>
    </source>
</reference>
<dbReference type="Pfam" id="PF00934">
    <property type="entry name" value="PE"/>
    <property type="match status" value="1"/>
</dbReference>
<evidence type="ECO:0000259" key="1">
    <source>
        <dbReference type="Pfam" id="PF00934"/>
    </source>
</evidence>
<keyword evidence="3" id="KW-1185">Reference proteome</keyword>
<proteinExistence type="predicted"/>
<sequence>MSFVFAAPEALAVAASDLTGIGRGLGSAGAAAAGPTTGVLAAAADEVSTQIATLFSEHGLGFQQLIARASAFHQQFQQALAAGAGVYASAEAEVAQTLAGAANAPAALTAGGGAGIGGALSSAIARVEGAVSGGGGLLGGPGLLARGAQSVGQSAALLLAPTGGVRALTAAAALLSPAGMTAAAALTPAANAFAPIADAIEAAYLQIEPWVQYGFQLVTWAAGYVPYVSWVAPQIMFFYDLFEPMVQSGLFNTLDWLAGEITFSQGLSNFWAATTASINQFINTEIYWFRSFLPPLPPLPPLS</sequence>
<comment type="caution">
    <text evidence="2">The sequence shown here is derived from an EMBL/GenBank/DDBJ whole genome shotgun (WGS) entry which is preliminary data.</text>
</comment>
<dbReference type="Proteomes" id="UP000193990">
    <property type="component" value="Unassembled WGS sequence"/>
</dbReference>
<feature type="domain" description="PE" evidence="1">
    <location>
        <begin position="4"/>
        <end position="93"/>
    </location>
</feature>
<protein>
    <submittedName>
        <fullName evidence="2">PE family protein</fullName>
    </submittedName>
</protein>
<dbReference type="Gene3D" id="1.10.287.850">
    <property type="entry name" value="HP0062-like domain"/>
    <property type="match status" value="1"/>
</dbReference>
<dbReference type="SUPFAM" id="SSF140459">
    <property type="entry name" value="PE/PPE dimer-like"/>
    <property type="match status" value="1"/>
</dbReference>
<dbReference type="AlphaFoldDB" id="A0A1X1R6Y0"/>
<evidence type="ECO:0000313" key="3">
    <source>
        <dbReference type="Proteomes" id="UP000193990"/>
    </source>
</evidence>